<name>A0A2X4YZ86_LEDLE</name>
<dbReference type="AlphaFoldDB" id="A0A2X4YZ86"/>
<evidence type="ECO:0000313" key="3">
    <source>
        <dbReference type="Proteomes" id="UP000249134"/>
    </source>
</evidence>
<sequence length="223" mass="27230">MEINFNLFMKQNFNNLSLRPPLFYSWKYGIRFEICNPSVMEHEDTNNLKQIKERSTDIFNQVFQDTDDIFLITDVHCERNNTFLQKRPTNVYRKYIRSREVLNKLQHTVLPSQLWDECEEDFDDMVTHRFILRCKTSDIRYQPLLTAISYKDFWHPSRILKRNYSSGYDIYFVNITKRKIYHLYDDRGCDVIATNKDDLYPLYEIHSDWILDYDRDKINELFK</sequence>
<dbReference type="EMBL" id="LS483476">
    <property type="protein sequence ID" value="SQI53694.1"/>
    <property type="molecule type" value="Genomic_DNA"/>
</dbReference>
<dbReference type="KEGG" id="blen:NCTC4824_01043"/>
<accession>A0A2X4YZ86</accession>
<dbReference type="Proteomes" id="UP000249134">
    <property type="component" value="Chromosome 1"/>
</dbReference>
<proteinExistence type="predicted"/>
<dbReference type="STRING" id="1348624.GCA_001591545_00141"/>
<dbReference type="RefSeq" id="WP_066136021.1">
    <property type="nucleotide sequence ID" value="NZ_CBCSGM010000001.1"/>
</dbReference>
<organism evidence="2 3">
    <name type="scientific">Lederbergia lenta</name>
    <name type="common">Bacillus lentus</name>
    <dbReference type="NCBI Taxonomy" id="1467"/>
    <lineage>
        <taxon>Bacteria</taxon>
        <taxon>Bacillati</taxon>
        <taxon>Bacillota</taxon>
        <taxon>Bacilli</taxon>
        <taxon>Bacillales</taxon>
        <taxon>Bacillaceae</taxon>
        <taxon>Lederbergia</taxon>
    </lineage>
</organism>
<evidence type="ECO:0000313" key="2">
    <source>
        <dbReference type="EMBL" id="SQI53694.1"/>
    </source>
</evidence>
<protein>
    <recommendedName>
        <fullName evidence="1">DUF3885 domain-containing protein</fullName>
    </recommendedName>
</protein>
<dbReference type="Pfam" id="PF13021">
    <property type="entry name" value="DUF3885"/>
    <property type="match status" value="1"/>
</dbReference>
<evidence type="ECO:0000259" key="1">
    <source>
        <dbReference type="Pfam" id="PF13021"/>
    </source>
</evidence>
<dbReference type="InterPro" id="IPR024976">
    <property type="entry name" value="DUF3885"/>
</dbReference>
<gene>
    <name evidence="2" type="ORF">NCTC4824_01043</name>
</gene>
<feature type="domain" description="DUF3885" evidence="1">
    <location>
        <begin position="7"/>
        <end position="214"/>
    </location>
</feature>
<reference evidence="2 3" key="1">
    <citation type="submission" date="2018-06" db="EMBL/GenBank/DDBJ databases">
        <authorList>
            <consortium name="Pathogen Informatics"/>
            <person name="Doyle S."/>
        </authorList>
    </citation>
    <scope>NUCLEOTIDE SEQUENCE [LARGE SCALE GENOMIC DNA]</scope>
    <source>
        <strain evidence="2 3">NCTC4824</strain>
    </source>
</reference>
<keyword evidence="3" id="KW-1185">Reference proteome</keyword>